<reference evidence="10" key="1">
    <citation type="journal article" date="2011" name="Genome Biol.">
        <title>Comparative genomics of the social amoebae Dictyostelium discoideum and Dictyostelium purpureum.</title>
        <authorList>
            <consortium name="US DOE Joint Genome Institute (JGI-PGF)"/>
            <person name="Sucgang R."/>
            <person name="Kuo A."/>
            <person name="Tian X."/>
            <person name="Salerno W."/>
            <person name="Parikh A."/>
            <person name="Feasley C.L."/>
            <person name="Dalin E."/>
            <person name="Tu H."/>
            <person name="Huang E."/>
            <person name="Barry K."/>
            <person name="Lindquist E."/>
            <person name="Shapiro H."/>
            <person name="Bruce D."/>
            <person name="Schmutz J."/>
            <person name="Salamov A."/>
            <person name="Fey P."/>
            <person name="Gaudet P."/>
            <person name="Anjard C."/>
            <person name="Babu M.M."/>
            <person name="Basu S."/>
            <person name="Bushmanova Y."/>
            <person name="van der Wel H."/>
            <person name="Katoh-Kurasawa M."/>
            <person name="Dinh C."/>
            <person name="Coutinho P.M."/>
            <person name="Saito T."/>
            <person name="Elias M."/>
            <person name="Schaap P."/>
            <person name="Kay R.R."/>
            <person name="Henrissat B."/>
            <person name="Eichinger L."/>
            <person name="Rivero F."/>
            <person name="Putnam N.H."/>
            <person name="West C.M."/>
            <person name="Loomis W.F."/>
            <person name="Chisholm R.L."/>
            <person name="Shaulsky G."/>
            <person name="Strassmann J.E."/>
            <person name="Queller D.C."/>
            <person name="Kuspa A."/>
            <person name="Grigoriev I.V."/>
        </authorList>
    </citation>
    <scope>NUCLEOTIDE SEQUENCE [LARGE SCALE GENOMIC DNA]</scope>
    <source>
        <strain evidence="10">QSDP1</strain>
    </source>
</reference>
<dbReference type="OrthoDB" id="10262359at2759"/>
<keyword evidence="4 7" id="KW-1133">Transmembrane helix</keyword>
<feature type="compositionally biased region" description="Low complexity" evidence="6">
    <location>
        <begin position="77"/>
        <end position="122"/>
    </location>
</feature>
<accession>F0ZXN6</accession>
<evidence type="ECO:0000259" key="8">
    <source>
        <dbReference type="Pfam" id="PF05154"/>
    </source>
</evidence>
<evidence type="ECO:0000313" key="9">
    <source>
        <dbReference type="EMBL" id="EGC31297.1"/>
    </source>
</evidence>
<dbReference type="PANTHER" id="PTHR21016:SF25">
    <property type="entry name" value="TM2 DOMAIN-CONTAINING PROTEIN DDB_G0277895-RELATED"/>
    <property type="match status" value="1"/>
</dbReference>
<dbReference type="Pfam" id="PF05154">
    <property type="entry name" value="TM2"/>
    <property type="match status" value="1"/>
</dbReference>
<evidence type="ECO:0000256" key="3">
    <source>
        <dbReference type="ARBA" id="ARBA00022692"/>
    </source>
</evidence>
<dbReference type="OMA" id="LGCCIGF"/>
<dbReference type="GeneID" id="10505922"/>
<protein>
    <recommendedName>
        <fullName evidence="8">TM2 domain-containing protein</fullName>
    </recommendedName>
</protein>
<evidence type="ECO:0000256" key="5">
    <source>
        <dbReference type="ARBA" id="ARBA00023136"/>
    </source>
</evidence>
<dbReference type="EMBL" id="GL871263">
    <property type="protein sequence ID" value="EGC31297.1"/>
    <property type="molecule type" value="Genomic_DNA"/>
</dbReference>
<dbReference type="KEGG" id="dpp:DICPUDRAFT_156873"/>
<evidence type="ECO:0000256" key="1">
    <source>
        <dbReference type="ARBA" id="ARBA00004141"/>
    </source>
</evidence>
<dbReference type="AlphaFoldDB" id="F0ZXN6"/>
<dbReference type="PANTHER" id="PTHR21016">
    <property type="entry name" value="BETA-AMYLOID BINDING PROTEIN-RELATED"/>
    <property type="match status" value="1"/>
</dbReference>
<comment type="subcellular location">
    <subcellularLocation>
        <location evidence="1">Membrane</location>
        <topology evidence="1">Multi-pass membrane protein</topology>
    </subcellularLocation>
</comment>
<comment type="similarity">
    <text evidence="2">Belongs to the TM2 family.</text>
</comment>
<dbReference type="InParanoid" id="F0ZXN6"/>
<dbReference type="Proteomes" id="UP000001064">
    <property type="component" value="Unassembled WGS sequence"/>
</dbReference>
<evidence type="ECO:0000256" key="2">
    <source>
        <dbReference type="ARBA" id="ARBA00008284"/>
    </source>
</evidence>
<evidence type="ECO:0000256" key="4">
    <source>
        <dbReference type="ARBA" id="ARBA00022989"/>
    </source>
</evidence>
<dbReference type="InterPro" id="IPR050932">
    <property type="entry name" value="TM2D1-3-like"/>
</dbReference>
<dbReference type="GO" id="GO:0016020">
    <property type="term" value="C:membrane"/>
    <property type="evidence" value="ECO:0007669"/>
    <property type="project" value="UniProtKB-SubCell"/>
</dbReference>
<feature type="domain" description="TM2" evidence="8">
    <location>
        <begin position="2"/>
        <end position="48"/>
    </location>
</feature>
<evidence type="ECO:0000256" key="7">
    <source>
        <dbReference type="SAM" id="Phobius"/>
    </source>
</evidence>
<dbReference type="VEuPathDB" id="AmoebaDB:DICPUDRAFT_156873"/>
<sequence length="146" mass="16695">MKDLAVTYLLWFFLGVFGIHRFYLNRPCSGVLYLFTGGIFLIGWLVDICLIPSMVEEENERDCHTITNVNVVSNVSTGYPPQPAYPQQGYPQQPAYPQQGYPQQGYPQQPAYPQQNYSQPPQAYQPPPFQQQQQAYQPQPGGRSEF</sequence>
<dbReference type="RefSeq" id="XP_003292174.1">
    <property type="nucleotide sequence ID" value="XM_003292126.1"/>
</dbReference>
<keyword evidence="5 7" id="KW-0472">Membrane</keyword>
<proteinExistence type="inferred from homology"/>
<dbReference type="InterPro" id="IPR007829">
    <property type="entry name" value="TM2"/>
</dbReference>
<dbReference type="eggNOG" id="ENOG502SD46">
    <property type="taxonomic scope" value="Eukaryota"/>
</dbReference>
<dbReference type="STRING" id="5786.F0ZXN6"/>
<feature type="compositionally biased region" description="Low complexity" evidence="6">
    <location>
        <begin position="130"/>
        <end position="146"/>
    </location>
</feature>
<feature type="region of interest" description="Disordered" evidence="6">
    <location>
        <begin position="77"/>
        <end position="146"/>
    </location>
</feature>
<gene>
    <name evidence="9" type="ORF">DICPUDRAFT_156873</name>
</gene>
<evidence type="ECO:0000256" key="6">
    <source>
        <dbReference type="SAM" id="MobiDB-lite"/>
    </source>
</evidence>
<name>F0ZXN6_DICPU</name>
<feature type="transmembrane region" description="Helical" evidence="7">
    <location>
        <begin position="31"/>
        <end position="55"/>
    </location>
</feature>
<keyword evidence="3 7" id="KW-0812">Transmembrane</keyword>
<keyword evidence="10" id="KW-1185">Reference proteome</keyword>
<evidence type="ECO:0000313" key="10">
    <source>
        <dbReference type="Proteomes" id="UP000001064"/>
    </source>
</evidence>
<organism evidence="9 10">
    <name type="scientific">Dictyostelium purpureum</name>
    <name type="common">Slime mold</name>
    <dbReference type="NCBI Taxonomy" id="5786"/>
    <lineage>
        <taxon>Eukaryota</taxon>
        <taxon>Amoebozoa</taxon>
        <taxon>Evosea</taxon>
        <taxon>Eumycetozoa</taxon>
        <taxon>Dictyostelia</taxon>
        <taxon>Dictyosteliales</taxon>
        <taxon>Dictyosteliaceae</taxon>
        <taxon>Dictyostelium</taxon>
    </lineage>
</organism>
<feature type="transmembrane region" description="Helical" evidence="7">
    <location>
        <begin position="6"/>
        <end position="24"/>
    </location>
</feature>